<sequence length="107" mass="11802">MACNEPVLCASRSAVGAVDLPKQSHAQGQSLQGAMIFDADGKKHTGHRQINNLSTWVFLTPTKGPWQVYINAYAGQGKRFSLQGYAPHGSMKIKEMECSYKDFLDKI</sequence>
<comment type="caution">
    <text evidence="1">The sequence shown here is derived from an EMBL/GenBank/DDBJ whole genome shotgun (WGS) entry which is preliminary data.</text>
</comment>
<accession>A0A812TSK9</accession>
<keyword evidence="2" id="KW-1185">Reference proteome</keyword>
<dbReference type="EMBL" id="CAJNDS010002585">
    <property type="protein sequence ID" value="CAE7534843.1"/>
    <property type="molecule type" value="Genomic_DNA"/>
</dbReference>
<evidence type="ECO:0000313" key="2">
    <source>
        <dbReference type="Proteomes" id="UP000604046"/>
    </source>
</evidence>
<proteinExistence type="predicted"/>
<gene>
    <name evidence="1" type="primary">Capn9</name>
    <name evidence="1" type="ORF">SNAT2548_LOCUS29974</name>
</gene>
<organism evidence="1 2">
    <name type="scientific">Symbiodinium natans</name>
    <dbReference type="NCBI Taxonomy" id="878477"/>
    <lineage>
        <taxon>Eukaryota</taxon>
        <taxon>Sar</taxon>
        <taxon>Alveolata</taxon>
        <taxon>Dinophyceae</taxon>
        <taxon>Suessiales</taxon>
        <taxon>Symbiodiniaceae</taxon>
        <taxon>Symbiodinium</taxon>
    </lineage>
</organism>
<evidence type="ECO:0000313" key="1">
    <source>
        <dbReference type="EMBL" id="CAE7534843.1"/>
    </source>
</evidence>
<dbReference type="AlphaFoldDB" id="A0A812TSK9"/>
<reference evidence="1" key="1">
    <citation type="submission" date="2021-02" db="EMBL/GenBank/DDBJ databases">
        <authorList>
            <person name="Dougan E. K."/>
            <person name="Rhodes N."/>
            <person name="Thang M."/>
            <person name="Chan C."/>
        </authorList>
    </citation>
    <scope>NUCLEOTIDE SEQUENCE</scope>
</reference>
<protein>
    <submittedName>
        <fullName evidence="1">Capn9 protein</fullName>
    </submittedName>
</protein>
<dbReference type="Proteomes" id="UP000604046">
    <property type="component" value="Unassembled WGS sequence"/>
</dbReference>
<name>A0A812TSK9_9DINO</name>